<organism evidence="1 2">
    <name type="scientific">Pantoea brenneri</name>
    <dbReference type="NCBI Taxonomy" id="472694"/>
    <lineage>
        <taxon>Bacteria</taxon>
        <taxon>Pseudomonadati</taxon>
        <taxon>Pseudomonadota</taxon>
        <taxon>Gammaproteobacteria</taxon>
        <taxon>Enterobacterales</taxon>
        <taxon>Erwiniaceae</taxon>
        <taxon>Pantoea</taxon>
    </lineage>
</organism>
<keyword evidence="2" id="KW-1185">Reference proteome</keyword>
<dbReference type="Proteomes" id="UP001468095">
    <property type="component" value="Unassembled WGS sequence"/>
</dbReference>
<comment type="caution">
    <text evidence="1">The sequence shown here is derived from an EMBL/GenBank/DDBJ whole genome shotgun (WGS) entry which is preliminary data.</text>
</comment>
<dbReference type="Gene3D" id="3.60.15.10">
    <property type="entry name" value="Ribonuclease Z/Hydroxyacylglutathione hydrolase-like"/>
    <property type="match status" value="1"/>
</dbReference>
<evidence type="ECO:0000313" key="1">
    <source>
        <dbReference type="EMBL" id="MEL7698021.1"/>
    </source>
</evidence>
<evidence type="ECO:0000313" key="2">
    <source>
        <dbReference type="Proteomes" id="UP001468095"/>
    </source>
</evidence>
<reference evidence="1 2" key="1">
    <citation type="submission" date="2024-04" db="EMBL/GenBank/DDBJ databases">
        <authorList>
            <person name="Suleimanova A.D."/>
            <person name="Pudova D.S."/>
            <person name="Shagimardanova E.I."/>
            <person name="Sharipova M.R."/>
        </authorList>
    </citation>
    <scope>NUCLEOTIDE SEQUENCE [LARGE SCALE GENOMIC DNA]</scope>
    <source>
        <strain evidence="1 2">3.1</strain>
    </source>
</reference>
<accession>A0ABU9MSN1</accession>
<sequence length="97" mass="11276">MMNQSAVGNAIAIQQPDGWLLHGGDAWFYRAEMRQPTRHCTPGLRFYQWMMAMDNAARRHNQQRLRELSCQRGGEITFFCSHDARELDALRVNAPLR</sequence>
<dbReference type="EMBL" id="JBCGBG010000008">
    <property type="protein sequence ID" value="MEL7698021.1"/>
    <property type="molecule type" value="Genomic_DNA"/>
</dbReference>
<proteinExistence type="predicted"/>
<protein>
    <submittedName>
        <fullName evidence="1">Uncharacterized protein</fullName>
    </submittedName>
</protein>
<dbReference type="RefSeq" id="WP_238585863.1">
    <property type="nucleotide sequence ID" value="NZ_JBCGBG010000008.1"/>
</dbReference>
<name>A0ABU9MSN1_9GAMM</name>
<gene>
    <name evidence="1" type="ORF">AABB92_20485</name>
</gene>
<dbReference type="InterPro" id="IPR036866">
    <property type="entry name" value="RibonucZ/Hydroxyglut_hydro"/>
</dbReference>